<evidence type="ECO:0000313" key="2">
    <source>
        <dbReference type="Proteomes" id="UP000688137"/>
    </source>
</evidence>
<organism evidence="1 2">
    <name type="scientific">Paramecium primaurelia</name>
    <dbReference type="NCBI Taxonomy" id="5886"/>
    <lineage>
        <taxon>Eukaryota</taxon>
        <taxon>Sar</taxon>
        <taxon>Alveolata</taxon>
        <taxon>Ciliophora</taxon>
        <taxon>Intramacronucleata</taxon>
        <taxon>Oligohymenophorea</taxon>
        <taxon>Peniculida</taxon>
        <taxon>Parameciidae</taxon>
        <taxon>Paramecium</taxon>
    </lineage>
</organism>
<name>A0A8S1MS22_PARPR</name>
<dbReference type="AlphaFoldDB" id="A0A8S1MS22"/>
<dbReference type="Proteomes" id="UP000688137">
    <property type="component" value="Unassembled WGS sequence"/>
</dbReference>
<gene>
    <name evidence="1" type="ORF">PPRIM_AZ9-3.1.T0630013</name>
</gene>
<evidence type="ECO:0000313" key="1">
    <source>
        <dbReference type="EMBL" id="CAD8079956.1"/>
    </source>
</evidence>
<sequence length="68" mass="8269">MCCTLQMLKETLLRFNKRMEEILIIYTKKSEKFKLHTNLNSKKQSIGFQIFSNEKIWKIFLVSQQREI</sequence>
<reference evidence="1" key="1">
    <citation type="submission" date="2021-01" db="EMBL/GenBank/DDBJ databases">
        <authorList>
            <consortium name="Genoscope - CEA"/>
            <person name="William W."/>
        </authorList>
    </citation>
    <scope>NUCLEOTIDE SEQUENCE</scope>
</reference>
<keyword evidence="2" id="KW-1185">Reference proteome</keyword>
<accession>A0A8S1MS22</accession>
<dbReference type="EMBL" id="CAJJDM010000064">
    <property type="protein sequence ID" value="CAD8079956.1"/>
    <property type="molecule type" value="Genomic_DNA"/>
</dbReference>
<comment type="caution">
    <text evidence="1">The sequence shown here is derived from an EMBL/GenBank/DDBJ whole genome shotgun (WGS) entry which is preliminary data.</text>
</comment>
<proteinExistence type="predicted"/>
<protein>
    <submittedName>
        <fullName evidence="1">Uncharacterized protein</fullName>
    </submittedName>
</protein>